<protein>
    <submittedName>
        <fullName evidence="6">WD domain, G-beta repeat protein</fullName>
    </submittedName>
</protein>
<keyword evidence="7" id="KW-1185">Reference proteome</keyword>
<keyword evidence="1 4" id="KW-0853">WD repeat</keyword>
<dbReference type="PROSITE" id="PS00678">
    <property type="entry name" value="WD_REPEATS_1"/>
    <property type="match status" value="2"/>
</dbReference>
<dbReference type="OrthoDB" id="10263272at2759"/>
<evidence type="ECO:0000256" key="3">
    <source>
        <dbReference type="ARBA" id="ARBA00023306"/>
    </source>
</evidence>
<dbReference type="GO" id="GO:0010997">
    <property type="term" value="F:anaphase-promoting complex binding"/>
    <property type="evidence" value="ECO:0007669"/>
    <property type="project" value="InterPro"/>
</dbReference>
<comment type="caution">
    <text evidence="6">The sequence shown here is derived from an EMBL/GenBank/DDBJ whole genome shotgun (WGS) entry which is preliminary data.</text>
</comment>
<evidence type="ECO:0000256" key="1">
    <source>
        <dbReference type="ARBA" id="ARBA00022574"/>
    </source>
</evidence>
<dbReference type="PANTHER" id="PTHR19918">
    <property type="entry name" value="CELL DIVISION CYCLE 20 CDC20 FIZZY -RELATED"/>
    <property type="match status" value="1"/>
</dbReference>
<organism evidence="6 7">
    <name type="scientific">Gregarina niphandrodes</name>
    <name type="common">Septate eugregarine</name>
    <dbReference type="NCBI Taxonomy" id="110365"/>
    <lineage>
        <taxon>Eukaryota</taxon>
        <taxon>Sar</taxon>
        <taxon>Alveolata</taxon>
        <taxon>Apicomplexa</taxon>
        <taxon>Conoidasida</taxon>
        <taxon>Gregarinasina</taxon>
        <taxon>Eugregarinorida</taxon>
        <taxon>Gregarinidae</taxon>
        <taxon>Gregarina</taxon>
    </lineage>
</organism>
<proteinExistence type="predicted"/>
<feature type="repeat" description="WD" evidence="4">
    <location>
        <begin position="628"/>
        <end position="664"/>
    </location>
</feature>
<dbReference type="Proteomes" id="UP000019763">
    <property type="component" value="Unassembled WGS sequence"/>
</dbReference>
<evidence type="ECO:0000256" key="5">
    <source>
        <dbReference type="SAM" id="MobiDB-lite"/>
    </source>
</evidence>
<dbReference type="Gene3D" id="2.130.10.10">
    <property type="entry name" value="YVTN repeat-like/Quinoprotein amine dehydrogenase"/>
    <property type="match status" value="2"/>
</dbReference>
<accession>A0A023AZV5</accession>
<dbReference type="GO" id="GO:0005680">
    <property type="term" value="C:anaphase-promoting complex"/>
    <property type="evidence" value="ECO:0007669"/>
    <property type="project" value="TreeGrafter"/>
</dbReference>
<dbReference type="RefSeq" id="XP_011134161.1">
    <property type="nucleotide sequence ID" value="XM_011135859.1"/>
</dbReference>
<dbReference type="Pfam" id="PF00400">
    <property type="entry name" value="WD40"/>
    <property type="match status" value="3"/>
</dbReference>
<dbReference type="PANTHER" id="PTHR19918:SF1">
    <property type="entry name" value="FIZZY-RELATED PROTEIN HOMOLOG"/>
    <property type="match status" value="1"/>
</dbReference>
<dbReference type="GO" id="GO:1990757">
    <property type="term" value="F:ubiquitin ligase activator activity"/>
    <property type="evidence" value="ECO:0007669"/>
    <property type="project" value="TreeGrafter"/>
</dbReference>
<dbReference type="SUPFAM" id="SSF50978">
    <property type="entry name" value="WD40 repeat-like"/>
    <property type="match status" value="1"/>
</dbReference>
<dbReference type="GO" id="GO:1905786">
    <property type="term" value="P:positive regulation of anaphase-promoting complex-dependent catabolic process"/>
    <property type="evidence" value="ECO:0007669"/>
    <property type="project" value="TreeGrafter"/>
</dbReference>
<dbReference type="PROSITE" id="PS50294">
    <property type="entry name" value="WD_REPEATS_REGION"/>
    <property type="match status" value="1"/>
</dbReference>
<evidence type="ECO:0000256" key="4">
    <source>
        <dbReference type="PROSITE-ProRule" id="PRU00221"/>
    </source>
</evidence>
<dbReference type="InterPro" id="IPR001680">
    <property type="entry name" value="WD40_rpt"/>
</dbReference>
<gene>
    <name evidence="6" type="ORF">GNI_146400</name>
</gene>
<keyword evidence="2" id="KW-0677">Repeat</keyword>
<name>A0A023AZV5_GRENI</name>
<dbReference type="SMART" id="SM00320">
    <property type="entry name" value="WD40"/>
    <property type="match status" value="5"/>
</dbReference>
<dbReference type="VEuPathDB" id="CryptoDB:GNI_146400"/>
<dbReference type="EMBL" id="AFNH02001087">
    <property type="protein sequence ID" value="EZG44547.1"/>
    <property type="molecule type" value="Genomic_DNA"/>
</dbReference>
<keyword evidence="3" id="KW-0131">Cell cycle</keyword>
<dbReference type="eggNOG" id="KOG0305">
    <property type="taxonomic scope" value="Eukaryota"/>
</dbReference>
<evidence type="ECO:0000313" key="6">
    <source>
        <dbReference type="EMBL" id="EZG44547.1"/>
    </source>
</evidence>
<dbReference type="InterPro" id="IPR019775">
    <property type="entry name" value="WD40_repeat_CS"/>
</dbReference>
<feature type="region of interest" description="Disordered" evidence="5">
    <location>
        <begin position="302"/>
        <end position="322"/>
    </location>
</feature>
<dbReference type="PROSITE" id="PS50082">
    <property type="entry name" value="WD_REPEATS_2"/>
    <property type="match status" value="1"/>
</dbReference>
<dbReference type="AlphaFoldDB" id="A0A023AZV5"/>
<dbReference type="GO" id="GO:0031145">
    <property type="term" value="P:anaphase-promoting complex-dependent catabolic process"/>
    <property type="evidence" value="ECO:0007669"/>
    <property type="project" value="TreeGrafter"/>
</dbReference>
<dbReference type="InterPro" id="IPR036322">
    <property type="entry name" value="WD40_repeat_dom_sf"/>
</dbReference>
<reference evidence="6" key="1">
    <citation type="submission" date="2013-12" db="EMBL/GenBank/DDBJ databases">
        <authorList>
            <person name="Omoto C.K."/>
            <person name="Sibley D."/>
            <person name="Venepally P."/>
            <person name="Hadjithomas M."/>
            <person name="Karamycheva S."/>
            <person name="Brunk B."/>
            <person name="Roos D."/>
            <person name="Caler E."/>
            <person name="Lorenzi H."/>
        </authorList>
    </citation>
    <scope>NUCLEOTIDE SEQUENCE</scope>
</reference>
<sequence>MYSASYRYNPECGCNDRMGEKAVLPYELYDCCGRDERGGRDNGALLQKGYLHSPARAHACAGAQNWVRDVEAEVQYLCDVFPSCRCPMFDYKRSRKVHRSCVIEKTMPNIQDDFYLNILHWGSLSANQGPSEFNGAGLTTPNSGLIAMACIGEVLLLDPSLTVVGSLGAGGSDRTPLVPGSPSHPRRRAAGLANVIAQTFNAFVGLSPSRSSQLLARTPLPASQTLVPEEEEEEGALRFPPELLPSVEMGEAEEDDYITDGGEMGQSRDLSMGQSVNGANQVADVDGAVPETAMRATAVEGRPSGRIASLPPVPERSTSSSSNRVEYTSVRWSTDGRLALGTRSGDVEIWDAAVGRCVAVLSPHCQRVGALDWVPDHPQLLASGGRDKTLVVSDVRSAAPAVEIDKHKQEVCGLAWRPANQQDPSLNSQSAEGPDLEELILADVRAPDLEENARPASSLWSVLEAETLRARGVARVSLRETQRQTLRALRRATAAAPRGSGTRNSATTLASGGNDNKVFLWELGQPATPVAKFADHSAAVKALAWAPTRHGVLATGGGTNDRTMRVWNTEAKWQLCSIETESQVCNLHWSPATLELFSSHGYTLNQVNLWDLKPRGERKLRLRKVQTLTGHTSRVLFMAPAPDRRLVATAGGDGTVKIWNAFGN</sequence>
<evidence type="ECO:0000313" key="7">
    <source>
        <dbReference type="Proteomes" id="UP000019763"/>
    </source>
</evidence>
<dbReference type="GeneID" id="22915138"/>
<dbReference type="InterPro" id="IPR015943">
    <property type="entry name" value="WD40/YVTN_repeat-like_dom_sf"/>
</dbReference>
<evidence type="ECO:0000256" key="2">
    <source>
        <dbReference type="ARBA" id="ARBA00022737"/>
    </source>
</evidence>
<dbReference type="InterPro" id="IPR033010">
    <property type="entry name" value="Cdc20/Fizzy"/>
</dbReference>